<reference evidence="1 2" key="1">
    <citation type="journal article" date="2018" name="Proc. Natl. Acad. Sci. U.S.A.">
        <title>Draft genome sequence of Camellia sinensis var. sinensis provides insights into the evolution of the tea genome and tea quality.</title>
        <authorList>
            <person name="Wei C."/>
            <person name="Yang H."/>
            <person name="Wang S."/>
            <person name="Zhao J."/>
            <person name="Liu C."/>
            <person name="Gao L."/>
            <person name="Xia E."/>
            <person name="Lu Y."/>
            <person name="Tai Y."/>
            <person name="She G."/>
            <person name="Sun J."/>
            <person name="Cao H."/>
            <person name="Tong W."/>
            <person name="Gao Q."/>
            <person name="Li Y."/>
            <person name="Deng W."/>
            <person name="Jiang X."/>
            <person name="Wang W."/>
            <person name="Chen Q."/>
            <person name="Zhang S."/>
            <person name="Li H."/>
            <person name="Wu J."/>
            <person name="Wang P."/>
            <person name="Li P."/>
            <person name="Shi C."/>
            <person name="Zheng F."/>
            <person name="Jian J."/>
            <person name="Huang B."/>
            <person name="Shan D."/>
            <person name="Shi M."/>
            <person name="Fang C."/>
            <person name="Yue Y."/>
            <person name="Li F."/>
            <person name="Li D."/>
            <person name="Wei S."/>
            <person name="Han B."/>
            <person name="Jiang C."/>
            <person name="Yin Y."/>
            <person name="Xia T."/>
            <person name="Zhang Z."/>
            <person name="Bennetzen J.L."/>
            <person name="Zhao S."/>
            <person name="Wan X."/>
        </authorList>
    </citation>
    <scope>NUCLEOTIDE SEQUENCE [LARGE SCALE GENOMIC DNA]</scope>
    <source>
        <strain evidence="2">cv. Shuchazao</strain>
        <tissue evidence="1">Leaf</tissue>
    </source>
</reference>
<dbReference type="AlphaFoldDB" id="A0A4S4D3C0"/>
<organism evidence="1 2">
    <name type="scientific">Camellia sinensis var. sinensis</name>
    <name type="common">China tea</name>
    <dbReference type="NCBI Taxonomy" id="542762"/>
    <lineage>
        <taxon>Eukaryota</taxon>
        <taxon>Viridiplantae</taxon>
        <taxon>Streptophyta</taxon>
        <taxon>Embryophyta</taxon>
        <taxon>Tracheophyta</taxon>
        <taxon>Spermatophyta</taxon>
        <taxon>Magnoliopsida</taxon>
        <taxon>eudicotyledons</taxon>
        <taxon>Gunneridae</taxon>
        <taxon>Pentapetalae</taxon>
        <taxon>asterids</taxon>
        <taxon>Ericales</taxon>
        <taxon>Theaceae</taxon>
        <taxon>Camellia</taxon>
    </lineage>
</organism>
<dbReference type="InterPro" id="IPR032675">
    <property type="entry name" value="LRR_dom_sf"/>
</dbReference>
<dbReference type="PANTHER" id="PTHR37613:SF4">
    <property type="entry name" value="DUF4378 DOMAIN-CONTAINING PROTEIN"/>
    <property type="match status" value="1"/>
</dbReference>
<dbReference type="Proteomes" id="UP000306102">
    <property type="component" value="Unassembled WGS sequence"/>
</dbReference>
<accession>A0A4S4D3C0</accession>
<name>A0A4S4D3C0_CAMSN</name>
<dbReference type="Gene3D" id="3.80.10.10">
    <property type="entry name" value="Ribonuclease Inhibitor"/>
    <property type="match status" value="1"/>
</dbReference>
<keyword evidence="2" id="KW-1185">Reference proteome</keyword>
<comment type="caution">
    <text evidence="1">The sequence shown here is derived from an EMBL/GenBank/DDBJ whole genome shotgun (WGS) entry which is preliminary data.</text>
</comment>
<protein>
    <submittedName>
        <fullName evidence="1">Uncharacterized protein</fullName>
    </submittedName>
</protein>
<dbReference type="PANTHER" id="PTHR37613">
    <property type="entry name" value="DUF4378 DOMAIN PROTEIN"/>
    <property type="match status" value="1"/>
</dbReference>
<proteinExistence type="predicted"/>
<dbReference type="SUPFAM" id="SSF52047">
    <property type="entry name" value="RNI-like"/>
    <property type="match status" value="1"/>
</dbReference>
<evidence type="ECO:0000313" key="1">
    <source>
        <dbReference type="EMBL" id="THF96794.1"/>
    </source>
</evidence>
<gene>
    <name evidence="1" type="ORF">TEA_004193</name>
</gene>
<dbReference type="EMBL" id="SDRB02012733">
    <property type="protein sequence ID" value="THF96794.1"/>
    <property type="molecule type" value="Genomic_DNA"/>
</dbReference>
<evidence type="ECO:0000313" key="2">
    <source>
        <dbReference type="Proteomes" id="UP000306102"/>
    </source>
</evidence>
<sequence length="266" mass="30783">MASSMPKQLGELLQEQQEPFILELYLFEKGYLRNNFNSETNFHCCSGNPNSFLKRSASWGGLSKRRKAIPSWWSKLRDDPLQSLQELPNLAKLILEQAYEGEGLCFKAGGFQRLKHLHLYKLKGLRWVRVEEGAMPHLEGLSIRNSELMEEVPSGIQHLKNLQTFELCEMSEKLISKLDREVQDEDYRNIAHIPEVIIWYREHDQWKVRSEVLLENRFSVVNVDFVVMFLVFGLDVAIILECCLCSTCAQIKWLIGAVSCSPSAWF</sequence>